<gene>
    <name evidence="2" type="ORF">CAMP_LOCUS18004</name>
</gene>
<dbReference type="AlphaFoldDB" id="A0A9P1NBH5"/>
<protein>
    <submittedName>
        <fullName evidence="2">Uncharacterized protein</fullName>
    </submittedName>
</protein>
<dbReference type="EMBL" id="CANHGI010000006">
    <property type="protein sequence ID" value="CAI5455367.1"/>
    <property type="molecule type" value="Genomic_DNA"/>
</dbReference>
<sequence>MGFLTPQILIIKHGVTRNDSEESGGGGPPPEVLDLPDIVRYSEHHDVRGHRDSNTEKIGGSFLHHPAVMGSLEKLISCSALDFEEYLSR</sequence>
<comment type="caution">
    <text evidence="2">The sequence shown here is derived from an EMBL/GenBank/DDBJ whole genome shotgun (WGS) entry which is preliminary data.</text>
</comment>
<evidence type="ECO:0000313" key="3">
    <source>
        <dbReference type="Proteomes" id="UP001152747"/>
    </source>
</evidence>
<evidence type="ECO:0000256" key="1">
    <source>
        <dbReference type="SAM" id="MobiDB-lite"/>
    </source>
</evidence>
<feature type="region of interest" description="Disordered" evidence="1">
    <location>
        <begin position="14"/>
        <end position="34"/>
    </location>
</feature>
<keyword evidence="3" id="KW-1185">Reference proteome</keyword>
<name>A0A9P1NBH5_9PELO</name>
<accession>A0A9P1NBH5</accession>
<reference evidence="2" key="1">
    <citation type="submission" date="2022-11" db="EMBL/GenBank/DDBJ databases">
        <authorList>
            <person name="Kikuchi T."/>
        </authorList>
    </citation>
    <scope>NUCLEOTIDE SEQUENCE</scope>
    <source>
        <strain evidence="2">PS1010</strain>
    </source>
</reference>
<organism evidence="2 3">
    <name type="scientific">Caenorhabditis angaria</name>
    <dbReference type="NCBI Taxonomy" id="860376"/>
    <lineage>
        <taxon>Eukaryota</taxon>
        <taxon>Metazoa</taxon>
        <taxon>Ecdysozoa</taxon>
        <taxon>Nematoda</taxon>
        <taxon>Chromadorea</taxon>
        <taxon>Rhabditida</taxon>
        <taxon>Rhabditina</taxon>
        <taxon>Rhabditomorpha</taxon>
        <taxon>Rhabditoidea</taxon>
        <taxon>Rhabditidae</taxon>
        <taxon>Peloderinae</taxon>
        <taxon>Caenorhabditis</taxon>
    </lineage>
</organism>
<dbReference type="Proteomes" id="UP001152747">
    <property type="component" value="Unassembled WGS sequence"/>
</dbReference>
<dbReference type="OrthoDB" id="5864037at2759"/>
<proteinExistence type="predicted"/>
<evidence type="ECO:0000313" key="2">
    <source>
        <dbReference type="EMBL" id="CAI5455367.1"/>
    </source>
</evidence>